<dbReference type="InterPro" id="IPR050744">
    <property type="entry name" value="AI-2_Isomerase_LsrG"/>
</dbReference>
<keyword evidence="3" id="KW-1185">Reference proteome</keyword>
<evidence type="ECO:0000313" key="2">
    <source>
        <dbReference type="EMBL" id="WFE92132.1"/>
    </source>
</evidence>
<protein>
    <submittedName>
        <fullName evidence="2">Quinol monooxygenase</fullName>
    </submittedName>
</protein>
<organism evidence="2 3">
    <name type="scientific">Roseibium porphyridii</name>
    <dbReference type="NCBI Taxonomy" id="2866279"/>
    <lineage>
        <taxon>Bacteria</taxon>
        <taxon>Pseudomonadati</taxon>
        <taxon>Pseudomonadota</taxon>
        <taxon>Alphaproteobacteria</taxon>
        <taxon>Hyphomicrobiales</taxon>
        <taxon>Stappiaceae</taxon>
        <taxon>Roseibium</taxon>
    </lineage>
</organism>
<dbReference type="PROSITE" id="PS51725">
    <property type="entry name" value="ABM"/>
    <property type="match status" value="1"/>
</dbReference>
<gene>
    <name evidence="2" type="ORF">K1718_12425</name>
</gene>
<dbReference type="GO" id="GO:0004497">
    <property type="term" value="F:monooxygenase activity"/>
    <property type="evidence" value="ECO:0007669"/>
    <property type="project" value="UniProtKB-KW"/>
</dbReference>
<dbReference type="Proteomes" id="UP001209803">
    <property type="component" value="Chromosome"/>
</dbReference>
<reference evidence="2 3" key="1">
    <citation type="submission" date="2023-03" db="EMBL/GenBank/DDBJ databases">
        <title>Roseibium porphyridii sp. nov. and Roseibium rhodosorbium sp. nov. isolated from marine algae, Porphyridium cruentum and Rhodosorus marinus, respectively.</title>
        <authorList>
            <person name="Lee M.W."/>
            <person name="Choi B.J."/>
            <person name="Lee J.K."/>
            <person name="Choi D.G."/>
            <person name="Baek J.H."/>
            <person name="Bayburt H."/>
            <person name="Kim J.M."/>
            <person name="Han D.M."/>
            <person name="Kim K.H."/>
            <person name="Jeon C.O."/>
        </authorList>
    </citation>
    <scope>NUCLEOTIDE SEQUENCE [LARGE SCALE GENOMIC DNA]</scope>
    <source>
        <strain evidence="2 3">KMA01</strain>
    </source>
</reference>
<dbReference type="SUPFAM" id="SSF54909">
    <property type="entry name" value="Dimeric alpha+beta barrel"/>
    <property type="match status" value="1"/>
</dbReference>
<feature type="domain" description="ABM" evidence="1">
    <location>
        <begin position="4"/>
        <end position="94"/>
    </location>
</feature>
<dbReference type="InterPro" id="IPR007138">
    <property type="entry name" value="ABM_dom"/>
</dbReference>
<dbReference type="PANTHER" id="PTHR33336">
    <property type="entry name" value="QUINOL MONOOXYGENASE YGIN-RELATED"/>
    <property type="match status" value="1"/>
</dbReference>
<dbReference type="RefSeq" id="WP_265684625.1">
    <property type="nucleotide sequence ID" value="NZ_CP120863.1"/>
</dbReference>
<keyword evidence="2" id="KW-0503">Monooxygenase</keyword>
<keyword evidence="2" id="KW-0560">Oxidoreductase</keyword>
<dbReference type="PANTHER" id="PTHR33336:SF3">
    <property type="entry name" value="ABM DOMAIN-CONTAINING PROTEIN"/>
    <property type="match status" value="1"/>
</dbReference>
<evidence type="ECO:0000259" key="1">
    <source>
        <dbReference type="PROSITE" id="PS51725"/>
    </source>
</evidence>
<evidence type="ECO:0000313" key="3">
    <source>
        <dbReference type="Proteomes" id="UP001209803"/>
    </source>
</evidence>
<accession>A0ABY8FD56</accession>
<dbReference type="Pfam" id="PF03992">
    <property type="entry name" value="ABM"/>
    <property type="match status" value="1"/>
</dbReference>
<dbReference type="EMBL" id="CP120863">
    <property type="protein sequence ID" value="WFE92132.1"/>
    <property type="molecule type" value="Genomic_DNA"/>
</dbReference>
<sequence length="103" mass="11828">MSNYFVSAGIELQEGADLKEAENGLRLLVEQTQSEPGCILFEIRQNLKQPQKFTLWECWTNRQALQDHFEMPHTKAYLARNLTEVNYIEELGEIGSNARPDTA</sequence>
<proteinExistence type="predicted"/>
<dbReference type="Gene3D" id="3.30.70.100">
    <property type="match status" value="1"/>
</dbReference>
<name>A0ABY8FD56_9HYPH</name>
<dbReference type="InterPro" id="IPR011008">
    <property type="entry name" value="Dimeric_a/b-barrel"/>
</dbReference>